<keyword evidence="1" id="KW-0328">Glycosyltransferase</keyword>
<dbReference type="PANTHER" id="PTHR13778:SF47">
    <property type="entry name" value="LIPOPOLYSACCHARIDE 1,3-GALACTOSYLTRANSFERASE"/>
    <property type="match status" value="1"/>
</dbReference>
<dbReference type="InterPro" id="IPR002495">
    <property type="entry name" value="Glyco_trans_8"/>
</dbReference>
<evidence type="ECO:0000256" key="2">
    <source>
        <dbReference type="ARBA" id="ARBA00022679"/>
    </source>
</evidence>
<accession>A0ABT9FQT7</accession>
<dbReference type="EMBL" id="JAPCKK010000016">
    <property type="protein sequence ID" value="MDP4097102.1"/>
    <property type="molecule type" value="Genomic_DNA"/>
</dbReference>
<organism evidence="5 6">
    <name type="scientific">Paenibacillus zeirhizosphaerae</name>
    <dbReference type="NCBI Taxonomy" id="2987519"/>
    <lineage>
        <taxon>Bacteria</taxon>
        <taxon>Bacillati</taxon>
        <taxon>Bacillota</taxon>
        <taxon>Bacilli</taxon>
        <taxon>Bacillales</taxon>
        <taxon>Paenibacillaceae</taxon>
        <taxon>Paenibacillus</taxon>
    </lineage>
</organism>
<dbReference type="Proteomes" id="UP001241848">
    <property type="component" value="Unassembled WGS sequence"/>
</dbReference>
<proteinExistence type="predicted"/>
<dbReference type="RefSeq" id="WP_305754728.1">
    <property type="nucleotide sequence ID" value="NZ_JAPCKK010000016.1"/>
</dbReference>
<evidence type="ECO:0000256" key="1">
    <source>
        <dbReference type="ARBA" id="ARBA00022676"/>
    </source>
</evidence>
<dbReference type="InterPro" id="IPR029044">
    <property type="entry name" value="Nucleotide-diphossugar_trans"/>
</dbReference>
<evidence type="ECO:0000256" key="3">
    <source>
        <dbReference type="ARBA" id="ARBA00022723"/>
    </source>
</evidence>
<keyword evidence="2" id="KW-0808">Transferase</keyword>
<dbReference type="Gene3D" id="3.90.550.10">
    <property type="entry name" value="Spore Coat Polysaccharide Biosynthesis Protein SpsA, Chain A"/>
    <property type="match status" value="1"/>
</dbReference>
<sequence length="385" mass="44300">MIELALTINDRDGKYPAHAGVVLSSIFSNTQQPINVHIVHDETLTEENKLKLTQLTESFHQNINFYHVSLPEDLLEISTQVHRIDHWTIASMYRLLLPQIVPVDRIIYLDCDIWVNMDINELWSVDLGENYLGAVLDQGLNLDEYFTSMGLNGATYFNSGVILFHLENIRNKKTWYEELLHFLRNYSTTTMPDQDALNALYCSKYIQLDQRFNTFAHAELDPENKIIHFAGEENKWWGANSPAAPLYSSFLAMTPWAGEFTLEPVSKPSHESSVAPPAQVIQVPEPAGETAAPVLVNTPVPSAAPATPSKRKRRRSLRLRLISRLRRKRITRGKYRSIRRINRIRRRRLLKRKTSARKLAIFSRKSVHAMRKAPAKKSSHRIQRL</sequence>
<dbReference type="InterPro" id="IPR050748">
    <property type="entry name" value="Glycosyltrans_8_dom-fam"/>
</dbReference>
<protein>
    <submittedName>
        <fullName evidence="5">Glycosyltransferase family 8 protein</fullName>
    </submittedName>
</protein>
<reference evidence="5 6" key="1">
    <citation type="submission" date="2022-10" db="EMBL/GenBank/DDBJ databases">
        <title>Paenibacillus description and whole genome data of maize root bacterial community.</title>
        <authorList>
            <person name="Marton D."/>
            <person name="Farkas M."/>
            <person name="Cserhati M."/>
        </authorList>
    </citation>
    <scope>NUCLEOTIDE SEQUENCE [LARGE SCALE GENOMIC DNA]</scope>
    <source>
        <strain evidence="5 6">P96</strain>
    </source>
</reference>
<dbReference type="Pfam" id="PF01501">
    <property type="entry name" value="Glyco_transf_8"/>
    <property type="match status" value="1"/>
</dbReference>
<evidence type="ECO:0000313" key="6">
    <source>
        <dbReference type="Proteomes" id="UP001241848"/>
    </source>
</evidence>
<evidence type="ECO:0000256" key="4">
    <source>
        <dbReference type="SAM" id="MobiDB-lite"/>
    </source>
</evidence>
<dbReference type="CDD" id="cd04194">
    <property type="entry name" value="GT8_A4GalT_like"/>
    <property type="match status" value="1"/>
</dbReference>
<dbReference type="SUPFAM" id="SSF53448">
    <property type="entry name" value="Nucleotide-diphospho-sugar transferases"/>
    <property type="match status" value="1"/>
</dbReference>
<keyword evidence="6" id="KW-1185">Reference proteome</keyword>
<dbReference type="PANTHER" id="PTHR13778">
    <property type="entry name" value="GLYCOSYLTRANSFERASE 8 DOMAIN-CONTAINING PROTEIN"/>
    <property type="match status" value="1"/>
</dbReference>
<evidence type="ECO:0000313" key="5">
    <source>
        <dbReference type="EMBL" id="MDP4097102.1"/>
    </source>
</evidence>
<comment type="caution">
    <text evidence="5">The sequence shown here is derived from an EMBL/GenBank/DDBJ whole genome shotgun (WGS) entry which is preliminary data.</text>
</comment>
<gene>
    <name evidence="5" type="ORF">OIN60_10005</name>
</gene>
<name>A0ABT9FQT7_9BACL</name>
<feature type="region of interest" description="Disordered" evidence="4">
    <location>
        <begin position="298"/>
        <end position="317"/>
    </location>
</feature>
<feature type="compositionally biased region" description="Low complexity" evidence="4">
    <location>
        <begin position="298"/>
        <end position="308"/>
    </location>
</feature>
<keyword evidence="3" id="KW-0479">Metal-binding</keyword>